<keyword evidence="4" id="KW-1185">Reference proteome</keyword>
<feature type="chain" id="PRO_5046639759" evidence="1">
    <location>
        <begin position="23"/>
        <end position="897"/>
    </location>
</feature>
<dbReference type="InterPro" id="IPR012910">
    <property type="entry name" value="Plug_dom"/>
</dbReference>
<evidence type="ECO:0000259" key="2">
    <source>
        <dbReference type="Pfam" id="PF07715"/>
    </source>
</evidence>
<gene>
    <name evidence="3" type="ORF">HQN85_09005</name>
</gene>
<comment type="caution">
    <text evidence="3">The sequence shown here is derived from an EMBL/GenBank/DDBJ whole genome shotgun (WGS) entry which is preliminary data.</text>
</comment>
<keyword evidence="1" id="KW-0732">Signal</keyword>
<evidence type="ECO:0000313" key="3">
    <source>
        <dbReference type="EMBL" id="NQX31863.1"/>
    </source>
</evidence>
<dbReference type="Gene3D" id="2.170.130.10">
    <property type="entry name" value="TonB-dependent receptor, plug domain"/>
    <property type="match status" value="1"/>
</dbReference>
<accession>A0ABX2DCP3</accession>
<organism evidence="3 4">
    <name type="scientific">Pedobacter boryungensis</name>
    <dbReference type="NCBI Taxonomy" id="869962"/>
    <lineage>
        <taxon>Bacteria</taxon>
        <taxon>Pseudomonadati</taxon>
        <taxon>Bacteroidota</taxon>
        <taxon>Sphingobacteriia</taxon>
        <taxon>Sphingobacteriales</taxon>
        <taxon>Sphingobacteriaceae</taxon>
        <taxon>Pedobacter</taxon>
    </lineage>
</organism>
<dbReference type="Proteomes" id="UP000762110">
    <property type="component" value="Unassembled WGS sequence"/>
</dbReference>
<dbReference type="SUPFAM" id="SSF56935">
    <property type="entry name" value="Porins"/>
    <property type="match status" value="1"/>
</dbReference>
<evidence type="ECO:0000256" key="1">
    <source>
        <dbReference type="SAM" id="SignalP"/>
    </source>
</evidence>
<protein>
    <submittedName>
        <fullName evidence="3">TonB-dependent receptor plug domain-containing protein</fullName>
    </submittedName>
</protein>
<reference evidence="3 4" key="1">
    <citation type="submission" date="2020-05" db="EMBL/GenBank/DDBJ databases">
        <title>Description of Pedobacter foliorum sp. nov.</title>
        <authorList>
            <person name="Qi S."/>
            <person name="Carlier A."/>
            <person name="Cnockaert M."/>
            <person name="Vandamme P."/>
        </authorList>
    </citation>
    <scope>NUCLEOTIDE SEQUENCE [LARGE SCALE GENOMIC DNA]</scope>
    <source>
        <strain evidence="3 4">LMG 31300</strain>
    </source>
</reference>
<feature type="signal peptide" evidence="1">
    <location>
        <begin position="1"/>
        <end position="22"/>
    </location>
</feature>
<feature type="domain" description="TonB-dependent receptor plug" evidence="2">
    <location>
        <begin position="716"/>
        <end position="792"/>
    </location>
</feature>
<evidence type="ECO:0000313" key="4">
    <source>
        <dbReference type="Proteomes" id="UP000762110"/>
    </source>
</evidence>
<dbReference type="InterPro" id="IPR037066">
    <property type="entry name" value="Plug_dom_sf"/>
</dbReference>
<dbReference type="RefSeq" id="WP_173271395.1">
    <property type="nucleotide sequence ID" value="NZ_JABMKV010000002.1"/>
</dbReference>
<name>A0ABX2DCP3_9SPHI</name>
<proteinExistence type="predicted"/>
<dbReference type="Gene3D" id="2.60.40.1930">
    <property type="match status" value="1"/>
</dbReference>
<sequence>MKQKLIILAITLLSLFSFSAFITDDDPFTDLLKKLEEFTKKFPQEKVYLHLDKPYYAIGDDIWFKAYVVDSKTALPSTLSSILYVELINEKDSVKRQIKLPLQSGISWGDFKLTDSLGEGNYRIRAYTQWMRNAGPEFFFDKTIKIGNSWANKVFTKTSNQYSTENNTEKVNSTIQFTDHDGKPYANSLVSYEVQLNSRNIAKGKATTNENGEINIPIVNNQPNLYKSGKITATITMADKQTVVKTIPIKSTSTDVDIQFFPEGGNLVDGLPSKVAIKSINANGLGENVSGRILDNENNEILKFETAYLGMGSFILNPLAGKTYTAKIKLANGSEKTIALPKAQTSGYVLSVNNTDSVKMSIKVMLTTDLMNKGDLRLVGQHNGDVYFVTKLSTEKQLISVSVPKLEFPSGLVQLTLFSADNLPIAERLAFINNSHDKIDINVENLKPTYSKRGNVDLTLTTTNNAKPIQGSFSVAITNTAAVAPDLENESNILTNLLLTSDLTGYVEKPNHYFLKNDLKTRNELDNLLLTQGWRKINWKNIINNQFPAITYQPEKHLKISGKITKGGKPVAKGKVVLFSNTNGFFVIDTLSDTNGRFSFDQIDFTENIKFVVQARTDKNNKNTQIDLDIVPDQVVTINKNTGDVEVNVNETLMPYLAQSTKYFDEQTKRGFLNKTITLKTVNIVEKKNPAPNSSNLNGAGRADFVATAKDLETAFSLSMYLQGRVAGIMIRDGKAYSTRANGGAMSIVLDGINMGSDFSLDDIIVQDVESIEVLKSIGNTAIYGSGGASGVIVVTTKRGAGTEGNYARYSPGIVTYAPKGYYQVRQFYSPKYEATPDPKPDFRSTVYWNPHLVSDPTGKAKLNYYNTDQSGTYRIVIEGIDSNGNLARKVYTYEVK</sequence>
<keyword evidence="3" id="KW-0675">Receptor</keyword>
<dbReference type="Pfam" id="PF07715">
    <property type="entry name" value="Plug"/>
    <property type="match status" value="1"/>
</dbReference>
<dbReference type="EMBL" id="JABMKV010000002">
    <property type="protein sequence ID" value="NQX31863.1"/>
    <property type="molecule type" value="Genomic_DNA"/>
</dbReference>